<accession>A0A8H4P2Z5</accession>
<dbReference type="PANTHER" id="PTHR13707:SF23">
    <property type="entry name" value="SUCCINYL-COA:3-KETOACID-COENZYME A TRANSFERASE"/>
    <property type="match status" value="1"/>
</dbReference>
<dbReference type="OrthoDB" id="5401715at2759"/>
<gene>
    <name evidence="1" type="ORF">F53441_794</name>
</gene>
<dbReference type="EMBL" id="JAADJG010000031">
    <property type="protein sequence ID" value="KAF4457230.1"/>
    <property type="molecule type" value="Genomic_DNA"/>
</dbReference>
<evidence type="ECO:0000313" key="1">
    <source>
        <dbReference type="EMBL" id="KAF4457230.1"/>
    </source>
</evidence>
<dbReference type="PANTHER" id="PTHR13707">
    <property type="entry name" value="KETOACID-COENZYME A TRANSFERASE"/>
    <property type="match status" value="1"/>
</dbReference>
<comment type="caution">
    <text evidence="1">The sequence shown here is derived from an EMBL/GenBank/DDBJ whole genome shotgun (WGS) entry which is preliminary data.</text>
</comment>
<keyword evidence="1" id="KW-0808">Transferase</keyword>
<keyword evidence="2" id="KW-1185">Reference proteome</keyword>
<organism evidence="1 2">
    <name type="scientific">Fusarium austroafricanum</name>
    <dbReference type="NCBI Taxonomy" id="2364996"/>
    <lineage>
        <taxon>Eukaryota</taxon>
        <taxon>Fungi</taxon>
        <taxon>Dikarya</taxon>
        <taxon>Ascomycota</taxon>
        <taxon>Pezizomycotina</taxon>
        <taxon>Sordariomycetes</taxon>
        <taxon>Hypocreomycetidae</taxon>
        <taxon>Hypocreales</taxon>
        <taxon>Nectriaceae</taxon>
        <taxon>Fusarium</taxon>
        <taxon>Fusarium concolor species complex</taxon>
    </lineage>
</organism>
<protein>
    <submittedName>
        <fullName evidence="1">Putative succinyl-CoA:3-ketoacid-coenzyme A transferase, mitochondrial</fullName>
    </submittedName>
</protein>
<dbReference type="Proteomes" id="UP000605986">
    <property type="component" value="Unassembled WGS sequence"/>
</dbReference>
<sequence length="213" mass="23082">MYLEGDIELELAPRGTLAERCAAGGNRIPAFYMHAGVGTVVQNGDLPSLNKPLGSSGETEFTGPKDVKVFDGIPYLLERSIAGDYAFVKAFKADRLGNCQFRLAAQNFNGPMGRGNIPRVIHLPGIYVKKVIQSTEQKSIEKFTWAEKDDRTLGQGDVAHQSENRILGLGPYTSKERNEADADLINAGKETITLKPGSSVFSGDESFGMIRSG</sequence>
<dbReference type="InterPro" id="IPR037171">
    <property type="entry name" value="NagB/RpiA_transferase-like"/>
</dbReference>
<proteinExistence type="predicted"/>
<dbReference type="Pfam" id="PF01144">
    <property type="entry name" value="CoA_trans"/>
    <property type="match status" value="1"/>
</dbReference>
<name>A0A8H4P2Z5_9HYPO</name>
<evidence type="ECO:0000313" key="2">
    <source>
        <dbReference type="Proteomes" id="UP000605986"/>
    </source>
</evidence>
<dbReference type="InterPro" id="IPR004165">
    <property type="entry name" value="CoA_trans_fam_I"/>
</dbReference>
<dbReference type="Gene3D" id="3.40.1080.10">
    <property type="entry name" value="Glutaconate Coenzyme A-transferase"/>
    <property type="match status" value="2"/>
</dbReference>
<dbReference type="SUPFAM" id="SSF100950">
    <property type="entry name" value="NagB/RpiA/CoA transferase-like"/>
    <property type="match status" value="1"/>
</dbReference>
<dbReference type="AlphaFoldDB" id="A0A8H4P2Z5"/>
<reference evidence="1" key="1">
    <citation type="submission" date="2020-01" db="EMBL/GenBank/DDBJ databases">
        <title>Identification and distribution of gene clusters putatively required for synthesis of sphingolipid metabolism inhibitors in phylogenetically diverse species of the filamentous fungus Fusarium.</title>
        <authorList>
            <person name="Kim H.-S."/>
            <person name="Busman M."/>
            <person name="Brown D.W."/>
            <person name="Divon H."/>
            <person name="Uhlig S."/>
            <person name="Proctor R.H."/>
        </authorList>
    </citation>
    <scope>NUCLEOTIDE SEQUENCE</scope>
    <source>
        <strain evidence="1">NRRL 53441</strain>
    </source>
</reference>
<dbReference type="GO" id="GO:0008260">
    <property type="term" value="F:succinyl-CoA:3-oxo-acid CoA-transferase activity"/>
    <property type="evidence" value="ECO:0007669"/>
    <property type="project" value="TreeGrafter"/>
</dbReference>